<dbReference type="KEGG" id="samy:DB32_007484"/>
<keyword evidence="1" id="KW-0732">Signal</keyword>
<sequence>MGACWLAAIITVAASAGASRASAQVAEGQLVYVQGDDGALQLYRRIDAPDEGDGRARFVRVDRTQPVEGQTIPVVPRTAVLASVSTDTAQIEIVEPPPMTTTTSGGVELGSEPRTEGPMYIEQPAPELARFRLGASAIGGGIIGDLDGWLVGANLRVGTQLGPWFAFYYAPTFLYGGLSDSDGAFVFWSSFVGEVTLWDIVSVGVGPSVDIYDDCDPRVRANAACSRVDETFFGLHGRVALNLGAGGPGERGAVSVSFEVHPTWFGEDLSAVAMLGGVGAELY</sequence>
<protein>
    <submittedName>
        <fullName evidence="2">Uncharacterized protein</fullName>
    </submittedName>
</protein>
<feature type="chain" id="PRO_5002512438" evidence="1">
    <location>
        <begin position="24"/>
        <end position="283"/>
    </location>
</feature>
<feature type="signal peptide" evidence="1">
    <location>
        <begin position="1"/>
        <end position="23"/>
    </location>
</feature>
<organism evidence="2 3">
    <name type="scientific">Sandaracinus amylolyticus</name>
    <dbReference type="NCBI Taxonomy" id="927083"/>
    <lineage>
        <taxon>Bacteria</taxon>
        <taxon>Pseudomonadati</taxon>
        <taxon>Myxococcota</taxon>
        <taxon>Polyangia</taxon>
        <taxon>Polyangiales</taxon>
        <taxon>Sandaracinaceae</taxon>
        <taxon>Sandaracinus</taxon>
    </lineage>
</organism>
<accession>A0A0F6YLV3</accession>
<dbReference type="Proteomes" id="UP000034883">
    <property type="component" value="Chromosome"/>
</dbReference>
<evidence type="ECO:0000313" key="3">
    <source>
        <dbReference type="Proteomes" id="UP000034883"/>
    </source>
</evidence>
<keyword evidence="3" id="KW-1185">Reference proteome</keyword>
<proteinExistence type="predicted"/>
<name>A0A0F6YLV3_9BACT</name>
<evidence type="ECO:0000256" key="1">
    <source>
        <dbReference type="SAM" id="SignalP"/>
    </source>
</evidence>
<dbReference type="EMBL" id="CP011125">
    <property type="protein sequence ID" value="AKF10335.1"/>
    <property type="molecule type" value="Genomic_DNA"/>
</dbReference>
<reference evidence="2 3" key="1">
    <citation type="submission" date="2015-03" db="EMBL/GenBank/DDBJ databases">
        <title>Genome assembly of Sandaracinus amylolyticus DSM 53668.</title>
        <authorList>
            <person name="Sharma G."/>
            <person name="Subramanian S."/>
        </authorList>
    </citation>
    <scope>NUCLEOTIDE SEQUENCE [LARGE SCALE GENOMIC DNA]</scope>
    <source>
        <strain evidence="2 3">DSM 53668</strain>
    </source>
</reference>
<evidence type="ECO:0000313" key="2">
    <source>
        <dbReference type="EMBL" id="AKF10335.1"/>
    </source>
</evidence>
<dbReference type="AlphaFoldDB" id="A0A0F6YLV3"/>
<gene>
    <name evidence="2" type="ORF">DB32_007484</name>
</gene>